<evidence type="ECO:0000313" key="2">
    <source>
        <dbReference type="EMBL" id="EEG95044.1"/>
    </source>
</evidence>
<accession>C0FQW4</accession>
<dbReference type="Proteomes" id="UP000003561">
    <property type="component" value="Unassembled WGS sequence"/>
</dbReference>
<evidence type="ECO:0008006" key="4">
    <source>
        <dbReference type="Google" id="ProtNLM"/>
    </source>
</evidence>
<gene>
    <name evidence="2" type="ORF">ROSEINA2194_01118</name>
</gene>
<dbReference type="Pfam" id="PF12750">
    <property type="entry name" value="Maff2"/>
    <property type="match status" value="1"/>
</dbReference>
<dbReference type="eggNOG" id="ENOG5032RXK">
    <property type="taxonomic scope" value="Bacteria"/>
</dbReference>
<reference evidence="2 3" key="1">
    <citation type="submission" date="2009-02" db="EMBL/GenBank/DDBJ databases">
        <authorList>
            <person name="Fulton L."/>
            <person name="Clifton S."/>
            <person name="Fulton B."/>
            <person name="Xu J."/>
            <person name="Minx P."/>
            <person name="Pepin K.H."/>
            <person name="Johnson M."/>
            <person name="Bhonagiri V."/>
            <person name="Nash W.E."/>
            <person name="Mardis E.R."/>
            <person name="Wilson R.K."/>
        </authorList>
    </citation>
    <scope>NUCLEOTIDE SEQUENCE [LARGE SCALE GENOMIC DNA]</scope>
    <source>
        <strain evidence="2 3">DSM 16841</strain>
    </source>
</reference>
<dbReference type="AlphaFoldDB" id="C0FQW4"/>
<keyword evidence="1" id="KW-0472">Membrane</keyword>
<proteinExistence type="predicted"/>
<evidence type="ECO:0000313" key="3">
    <source>
        <dbReference type="Proteomes" id="UP000003561"/>
    </source>
</evidence>
<evidence type="ECO:0000256" key="1">
    <source>
        <dbReference type="SAM" id="Phobius"/>
    </source>
</evidence>
<dbReference type="InterPro" id="IPR024272">
    <property type="entry name" value="MAFF-rel"/>
</dbReference>
<sequence length="69" mass="7197">MAAFFMAGNTPRRKGGSMQFFTSAIDTLQTLVVALGAGLGVWGVVNLLEGYGSDNPGSKSQGMKQLMAN</sequence>
<keyword evidence="1" id="KW-0812">Transmembrane</keyword>
<reference evidence="2 3" key="2">
    <citation type="submission" date="2009-03" db="EMBL/GenBank/DDBJ databases">
        <title>Draft genome sequence of Roseburia inulinivorans (DSM 16841).</title>
        <authorList>
            <person name="Sudarsanam P."/>
            <person name="Ley R."/>
            <person name="Guruge J."/>
            <person name="Turnbaugh P.J."/>
            <person name="Mahowald M."/>
            <person name="Liep D."/>
            <person name="Gordon J."/>
        </authorList>
    </citation>
    <scope>NUCLEOTIDE SEQUENCE [LARGE SCALE GENOMIC DNA]</scope>
    <source>
        <strain evidence="2 3">DSM 16841</strain>
    </source>
</reference>
<protein>
    <recommendedName>
        <fullName evidence="4">Maff2 family protein</fullName>
    </recommendedName>
</protein>
<comment type="caution">
    <text evidence="2">The sequence shown here is derived from an EMBL/GenBank/DDBJ whole genome shotgun (WGS) entry which is preliminary data.</text>
</comment>
<organism evidence="2 3">
    <name type="scientific">Roseburia inulinivorans DSM 16841</name>
    <dbReference type="NCBI Taxonomy" id="622312"/>
    <lineage>
        <taxon>Bacteria</taxon>
        <taxon>Bacillati</taxon>
        <taxon>Bacillota</taxon>
        <taxon>Clostridia</taxon>
        <taxon>Lachnospirales</taxon>
        <taxon>Lachnospiraceae</taxon>
        <taxon>Roseburia</taxon>
    </lineage>
</organism>
<keyword evidence="1" id="KW-1133">Transmembrane helix</keyword>
<dbReference type="EMBL" id="ACFY01000048">
    <property type="protein sequence ID" value="EEG95044.1"/>
    <property type="molecule type" value="Genomic_DNA"/>
</dbReference>
<name>C0FQW4_9FIRM</name>
<feature type="transmembrane region" description="Helical" evidence="1">
    <location>
        <begin position="20"/>
        <end position="45"/>
    </location>
</feature>